<dbReference type="EMBL" id="AAPE02000110">
    <property type="status" value="NOT_ANNOTATED_CDS"/>
    <property type="molecule type" value="Genomic_DNA"/>
</dbReference>
<proteinExistence type="predicted"/>
<evidence type="ECO:0000256" key="2">
    <source>
        <dbReference type="ARBA" id="ARBA00023274"/>
    </source>
</evidence>
<dbReference type="InterPro" id="IPR005707">
    <property type="entry name" value="Ribosomal_uS2_euk/arc"/>
</dbReference>
<keyword evidence="2" id="KW-0687">Ribonucleoprotein</keyword>
<keyword evidence="4" id="KW-1185">Reference proteome</keyword>
<dbReference type="PANTHER" id="PTHR11489">
    <property type="entry name" value="40S RIBOSOMAL PROTEIN SA"/>
    <property type="match status" value="1"/>
</dbReference>
<dbReference type="GeneTree" id="ENSGT00950000183099"/>
<dbReference type="GO" id="GO:0006412">
    <property type="term" value="P:translation"/>
    <property type="evidence" value="ECO:0007669"/>
    <property type="project" value="InterPro"/>
</dbReference>
<accession>G1Q7X5</accession>
<evidence type="ECO:0000256" key="1">
    <source>
        <dbReference type="ARBA" id="ARBA00022980"/>
    </source>
</evidence>
<dbReference type="eggNOG" id="KOG0830">
    <property type="taxonomic scope" value="Eukaryota"/>
</dbReference>
<evidence type="ECO:0008006" key="5">
    <source>
        <dbReference type="Google" id="ProtNLM"/>
    </source>
</evidence>
<dbReference type="HOGENOM" id="CLU_058171_1_0_1"/>
<dbReference type="InterPro" id="IPR023591">
    <property type="entry name" value="Ribosomal_uS2_flav_dom_sf"/>
</dbReference>
<dbReference type="Ensembl" id="ENSMLUT00000026367.1">
    <property type="protein sequence ID" value="ENSMLUP00000019808.1"/>
    <property type="gene ID" value="ENSMLUG00000023257.1"/>
</dbReference>
<dbReference type="GO" id="GO:0015935">
    <property type="term" value="C:small ribosomal subunit"/>
    <property type="evidence" value="ECO:0007669"/>
    <property type="project" value="InterPro"/>
</dbReference>
<name>G1Q7X5_MYOLU</name>
<organism evidence="3 4">
    <name type="scientific">Myotis lucifugus</name>
    <name type="common">Little brown bat</name>
    <dbReference type="NCBI Taxonomy" id="59463"/>
    <lineage>
        <taxon>Eukaryota</taxon>
        <taxon>Metazoa</taxon>
        <taxon>Chordata</taxon>
        <taxon>Craniata</taxon>
        <taxon>Vertebrata</taxon>
        <taxon>Euteleostomi</taxon>
        <taxon>Mammalia</taxon>
        <taxon>Eutheria</taxon>
        <taxon>Laurasiatheria</taxon>
        <taxon>Chiroptera</taxon>
        <taxon>Yangochiroptera</taxon>
        <taxon>Vespertilionidae</taxon>
        <taxon>Myotis</taxon>
    </lineage>
</organism>
<dbReference type="InParanoid" id="G1Q7X5"/>
<dbReference type="AlphaFoldDB" id="G1Q7X5"/>
<keyword evidence="1" id="KW-0689">Ribosomal protein</keyword>
<reference evidence="3" key="3">
    <citation type="submission" date="2025-09" db="UniProtKB">
        <authorList>
            <consortium name="Ensembl"/>
        </authorList>
    </citation>
    <scope>IDENTIFICATION</scope>
</reference>
<reference evidence="3" key="2">
    <citation type="submission" date="2025-08" db="UniProtKB">
        <authorList>
            <consortium name="Ensembl"/>
        </authorList>
    </citation>
    <scope>IDENTIFICATION</scope>
</reference>
<sequence>GTNRDFLMEQQFIYQRKSDGIYIINPNRTWEKHLLVAHAIVATENPADVSVLSSRNPGQRAVLKFAAAAGAPPMAGHFTSGTFSNQIQAAFRAATPRGPTTSLSRRHPMLTGPHPLGNRPSSALCRHLHLVQGEGAPSASLMAGWGPCSAHARRRRGSFSREHLRELTPDRCCSRDPEEPGKDELAPAEITWTWEELRGESTAPAPEFAATQPEVAAGSEGSRCPLLPSSGFLRETEGSGCGAVSWQWACMFTWSQWAAGGLALS</sequence>
<dbReference type="STRING" id="59463.ENSMLUP00000019808"/>
<dbReference type="Gene3D" id="3.40.50.10490">
    <property type="entry name" value="Glucose-6-phosphate isomerase like protein, domain 1"/>
    <property type="match status" value="1"/>
</dbReference>
<dbReference type="GO" id="GO:0003735">
    <property type="term" value="F:structural constituent of ribosome"/>
    <property type="evidence" value="ECO:0007669"/>
    <property type="project" value="InterPro"/>
</dbReference>
<evidence type="ECO:0000313" key="4">
    <source>
        <dbReference type="Proteomes" id="UP000001074"/>
    </source>
</evidence>
<reference evidence="3 4" key="1">
    <citation type="journal article" date="2011" name="Nature">
        <title>A high-resolution map of human evolutionary constraint using 29 mammals.</title>
        <authorList>
            <person name="Lindblad-Toh K."/>
            <person name="Garber M."/>
            <person name="Zuk O."/>
            <person name="Lin M.F."/>
            <person name="Parker B.J."/>
            <person name="Washietl S."/>
            <person name="Kheradpour P."/>
            <person name="Ernst J."/>
            <person name="Jordan G."/>
            <person name="Mauceli E."/>
            <person name="Ward L.D."/>
            <person name="Lowe C.B."/>
            <person name="Holloway A.K."/>
            <person name="Clamp M."/>
            <person name="Gnerre S."/>
            <person name="Alfoldi J."/>
            <person name="Beal K."/>
            <person name="Chang J."/>
            <person name="Clawson H."/>
            <person name="Cuff J."/>
            <person name="Di Palma F."/>
            <person name="Fitzgerald S."/>
            <person name="Flicek P."/>
            <person name="Guttman M."/>
            <person name="Hubisz M.J."/>
            <person name="Jaffe D.B."/>
            <person name="Jungreis I."/>
            <person name="Kent W.J."/>
            <person name="Kostka D."/>
            <person name="Lara M."/>
            <person name="Martins A.L."/>
            <person name="Massingham T."/>
            <person name="Moltke I."/>
            <person name="Raney B.J."/>
            <person name="Rasmussen M.D."/>
            <person name="Robinson J."/>
            <person name="Stark A."/>
            <person name="Vilella A.J."/>
            <person name="Wen J."/>
            <person name="Xie X."/>
            <person name="Zody M.C."/>
            <person name="Baldwin J."/>
            <person name="Bloom T."/>
            <person name="Chin C.W."/>
            <person name="Heiman D."/>
            <person name="Nicol R."/>
            <person name="Nusbaum C."/>
            <person name="Young S."/>
            <person name="Wilkinson J."/>
            <person name="Worley K.C."/>
            <person name="Kovar C.L."/>
            <person name="Muzny D.M."/>
            <person name="Gibbs R.A."/>
            <person name="Cree A."/>
            <person name="Dihn H.H."/>
            <person name="Fowler G."/>
            <person name="Jhangiani S."/>
            <person name="Joshi V."/>
            <person name="Lee S."/>
            <person name="Lewis L.R."/>
            <person name="Nazareth L.V."/>
            <person name="Okwuonu G."/>
            <person name="Santibanez J."/>
            <person name="Warren W.C."/>
            <person name="Mardis E.R."/>
            <person name="Weinstock G.M."/>
            <person name="Wilson R.K."/>
            <person name="Delehaunty K."/>
            <person name="Dooling D."/>
            <person name="Fronik C."/>
            <person name="Fulton L."/>
            <person name="Fulton B."/>
            <person name="Graves T."/>
            <person name="Minx P."/>
            <person name="Sodergren E."/>
            <person name="Birney E."/>
            <person name="Margulies E.H."/>
            <person name="Herrero J."/>
            <person name="Green E.D."/>
            <person name="Haussler D."/>
            <person name="Siepel A."/>
            <person name="Goldman N."/>
            <person name="Pollard K.S."/>
            <person name="Pedersen J.S."/>
            <person name="Lander E.S."/>
            <person name="Kellis M."/>
        </authorList>
    </citation>
    <scope>NUCLEOTIDE SEQUENCE [LARGE SCALE GENOMIC DNA]</scope>
</reference>
<protein>
    <recommendedName>
        <fullName evidence="5">40S ribosomal protein SA C-terminal domain-containing protein</fullName>
    </recommendedName>
</protein>
<evidence type="ECO:0000313" key="3">
    <source>
        <dbReference type="Ensembl" id="ENSMLUP00000019808.1"/>
    </source>
</evidence>
<dbReference type="Proteomes" id="UP000001074">
    <property type="component" value="Unassembled WGS sequence"/>
</dbReference>
<dbReference type="SUPFAM" id="SSF52313">
    <property type="entry name" value="Ribosomal protein S2"/>
    <property type="match status" value="1"/>
</dbReference>